<reference evidence="5" key="1">
    <citation type="submission" date="2018-06" db="EMBL/GenBank/DDBJ databases">
        <authorList>
            <person name="Zhirakovskaya E."/>
        </authorList>
    </citation>
    <scope>NUCLEOTIDE SEQUENCE</scope>
</reference>
<evidence type="ECO:0000259" key="4">
    <source>
        <dbReference type="Pfam" id="PF25399"/>
    </source>
</evidence>
<feature type="region of interest" description="Disordered" evidence="2">
    <location>
        <begin position="183"/>
        <end position="233"/>
    </location>
</feature>
<dbReference type="InterPro" id="IPR012677">
    <property type="entry name" value="Nucleotide-bd_a/b_plait_sf"/>
</dbReference>
<proteinExistence type="predicted"/>
<dbReference type="EMBL" id="UOFK01000172">
    <property type="protein sequence ID" value="VAW78888.1"/>
    <property type="molecule type" value="Genomic_DNA"/>
</dbReference>
<accession>A0A3B0YDD4</accession>
<evidence type="ECO:0000259" key="3">
    <source>
        <dbReference type="Pfam" id="PF03880"/>
    </source>
</evidence>
<keyword evidence="5" id="KW-0547">Nucleotide-binding</keyword>
<dbReference type="Pfam" id="PF25399">
    <property type="entry name" value="DeaD_dimer"/>
    <property type="match status" value="1"/>
</dbReference>
<dbReference type="Gene3D" id="3.30.70.330">
    <property type="match status" value="1"/>
</dbReference>
<evidence type="ECO:0000256" key="1">
    <source>
        <dbReference type="ARBA" id="ARBA00022490"/>
    </source>
</evidence>
<feature type="compositionally biased region" description="Basic residues" evidence="2">
    <location>
        <begin position="206"/>
        <end position="233"/>
    </location>
</feature>
<feature type="domain" description="RNA helicase DeaD dimerization" evidence="4">
    <location>
        <begin position="5"/>
        <end position="70"/>
    </location>
</feature>
<dbReference type="InterPro" id="IPR034415">
    <property type="entry name" value="CsdA_RRM"/>
</dbReference>
<keyword evidence="5" id="KW-0067">ATP-binding</keyword>
<dbReference type="AlphaFoldDB" id="A0A3B0YDD4"/>
<keyword evidence="5" id="KW-0378">Hydrolase</keyword>
<evidence type="ECO:0000313" key="5">
    <source>
        <dbReference type="EMBL" id="VAW78888.1"/>
    </source>
</evidence>
<keyword evidence="5" id="KW-0347">Helicase</keyword>
<dbReference type="GO" id="GO:0016787">
    <property type="term" value="F:hydrolase activity"/>
    <property type="evidence" value="ECO:0007669"/>
    <property type="project" value="UniProtKB-KW"/>
</dbReference>
<dbReference type="EC" id="3.6.4.13" evidence="5"/>
<feature type="domain" description="DEAD box helicase DbpA/CsdA RNA-binding" evidence="3">
    <location>
        <begin position="110"/>
        <end position="180"/>
    </location>
</feature>
<dbReference type="InterPro" id="IPR057325">
    <property type="entry name" value="DeaD_dimer"/>
</dbReference>
<dbReference type="Pfam" id="PF03880">
    <property type="entry name" value="DbpA"/>
    <property type="match status" value="1"/>
</dbReference>
<name>A0A3B0YDD4_9ZZZZ</name>
<feature type="region of interest" description="Disordered" evidence="2">
    <location>
        <begin position="76"/>
        <end position="97"/>
    </location>
</feature>
<organism evidence="5">
    <name type="scientific">hydrothermal vent metagenome</name>
    <dbReference type="NCBI Taxonomy" id="652676"/>
    <lineage>
        <taxon>unclassified sequences</taxon>
        <taxon>metagenomes</taxon>
        <taxon>ecological metagenomes</taxon>
    </lineage>
</organism>
<dbReference type="GO" id="GO:0003724">
    <property type="term" value="F:RNA helicase activity"/>
    <property type="evidence" value="ECO:0007669"/>
    <property type="project" value="UniProtKB-EC"/>
</dbReference>
<dbReference type="CDD" id="cd12499">
    <property type="entry name" value="RRM_EcCsdA_like"/>
    <property type="match status" value="1"/>
</dbReference>
<sequence length="233" mass="25590">PMQLPSAKIINQQRIGSFKEKITATLANRKIDLFQDLIQDYHNETGTEPLQIAAALALLAQGEVPLLLSEKESRPAPFDKAYKPRSGGKPQTAKSKATPLKAYPDVEMCRFRLEVGYRDDVKPGNILGAIANEADIDSCYIGSIDIYDDFSTIDLPAGMPADTFDTLKKARVCGKALRISEFSADTSRPAPHKRNTKGKSAAPKPDHKRKTKPKARKKKKPACKASKKSPRSS</sequence>
<dbReference type="InterPro" id="IPR005580">
    <property type="entry name" value="DbpA/CsdA_RNA-bd_dom"/>
</dbReference>
<keyword evidence="1" id="KW-0963">Cytoplasm</keyword>
<protein>
    <submittedName>
        <fullName evidence="5">DEAD-box ATP-dependent RNA helicase DeaD (= CshA)</fullName>
        <ecNumber evidence="5">3.6.4.13</ecNumber>
    </submittedName>
</protein>
<feature type="non-terminal residue" evidence="5">
    <location>
        <position position="1"/>
    </location>
</feature>
<dbReference type="GO" id="GO:0003723">
    <property type="term" value="F:RNA binding"/>
    <property type="evidence" value="ECO:0007669"/>
    <property type="project" value="InterPro"/>
</dbReference>
<evidence type="ECO:0000256" key="2">
    <source>
        <dbReference type="SAM" id="MobiDB-lite"/>
    </source>
</evidence>
<gene>
    <name evidence="5" type="ORF">MNBD_GAMMA13-1275</name>
</gene>